<name>A0A0L0D9G4_THETB</name>
<keyword evidence="2 5" id="KW-0687">Ribonucleoprotein</keyword>
<dbReference type="InterPro" id="IPR044641">
    <property type="entry name" value="Lsm7/SmG-like"/>
</dbReference>
<dbReference type="OMA" id="MSKAQPP"/>
<dbReference type="OrthoDB" id="2146at2759"/>
<keyword evidence="6" id="KW-1185">Reference proteome</keyword>
<dbReference type="GO" id="GO:0005687">
    <property type="term" value="C:U4 snRNP"/>
    <property type="evidence" value="ECO:0007669"/>
    <property type="project" value="TreeGrafter"/>
</dbReference>
<protein>
    <recommendedName>
        <fullName evidence="3">Sm protein G</fullName>
    </recommendedName>
</protein>
<dbReference type="Proteomes" id="UP000054408">
    <property type="component" value="Unassembled WGS sequence"/>
</dbReference>
<evidence type="ECO:0000259" key="4">
    <source>
        <dbReference type="PROSITE" id="PS52002"/>
    </source>
</evidence>
<dbReference type="GO" id="GO:0043186">
    <property type="term" value="C:P granule"/>
    <property type="evidence" value="ECO:0007669"/>
    <property type="project" value="TreeGrafter"/>
</dbReference>
<evidence type="ECO:0000313" key="5">
    <source>
        <dbReference type="EMBL" id="KNC47943.1"/>
    </source>
</evidence>
<dbReference type="RefSeq" id="XP_013758962.1">
    <property type="nucleotide sequence ID" value="XM_013903508.1"/>
</dbReference>
<dbReference type="GO" id="GO:0005682">
    <property type="term" value="C:U5 snRNP"/>
    <property type="evidence" value="ECO:0007669"/>
    <property type="project" value="TreeGrafter"/>
</dbReference>
<dbReference type="InterPro" id="IPR001163">
    <property type="entry name" value="Sm_dom_euk/arc"/>
</dbReference>
<dbReference type="STRING" id="461836.A0A0L0D9G4"/>
<dbReference type="GO" id="GO:0097526">
    <property type="term" value="C:spliceosomal tri-snRNP complex"/>
    <property type="evidence" value="ECO:0007669"/>
    <property type="project" value="TreeGrafter"/>
</dbReference>
<dbReference type="Pfam" id="PF01423">
    <property type="entry name" value="LSM"/>
    <property type="match status" value="1"/>
</dbReference>
<comment type="similarity">
    <text evidence="1">Belongs to the snRNP Sm proteins family.</text>
</comment>
<dbReference type="AlphaFoldDB" id="A0A0L0D9G4"/>
<evidence type="ECO:0000256" key="3">
    <source>
        <dbReference type="ARBA" id="ARBA00041356"/>
    </source>
</evidence>
<dbReference type="EMBL" id="GL349449">
    <property type="protein sequence ID" value="KNC47943.1"/>
    <property type="molecule type" value="Genomic_DNA"/>
</dbReference>
<dbReference type="GeneID" id="25563733"/>
<dbReference type="GO" id="GO:0000398">
    <property type="term" value="P:mRNA splicing, via spliceosome"/>
    <property type="evidence" value="ECO:0007669"/>
    <property type="project" value="TreeGrafter"/>
</dbReference>
<reference evidence="5 6" key="1">
    <citation type="submission" date="2010-05" db="EMBL/GenBank/DDBJ databases">
        <title>The Genome Sequence of Thecamonas trahens ATCC 50062.</title>
        <authorList>
            <consortium name="The Broad Institute Genome Sequencing Platform"/>
            <person name="Russ C."/>
            <person name="Cuomo C."/>
            <person name="Shea T."/>
            <person name="Young S.K."/>
            <person name="Zeng Q."/>
            <person name="Koehrsen M."/>
            <person name="Haas B."/>
            <person name="Borodovsky M."/>
            <person name="Guigo R."/>
            <person name="Alvarado L."/>
            <person name="Berlin A."/>
            <person name="Bochicchio J."/>
            <person name="Borenstein D."/>
            <person name="Chapman S."/>
            <person name="Chen Z."/>
            <person name="Freedman E."/>
            <person name="Gellesch M."/>
            <person name="Goldberg J."/>
            <person name="Griggs A."/>
            <person name="Gujja S."/>
            <person name="Heilman E."/>
            <person name="Heiman D."/>
            <person name="Hepburn T."/>
            <person name="Howarth C."/>
            <person name="Jen D."/>
            <person name="Larson L."/>
            <person name="Mehta T."/>
            <person name="Park D."/>
            <person name="Pearson M."/>
            <person name="Roberts A."/>
            <person name="Saif S."/>
            <person name="Shenoy N."/>
            <person name="Sisk P."/>
            <person name="Stolte C."/>
            <person name="Sykes S."/>
            <person name="Thomson T."/>
            <person name="Walk T."/>
            <person name="White J."/>
            <person name="Yandava C."/>
            <person name="Burger G."/>
            <person name="Gray M.W."/>
            <person name="Holland P.W.H."/>
            <person name="King N."/>
            <person name="Lang F.B.F."/>
            <person name="Roger A.J."/>
            <person name="Ruiz-Trillo I."/>
            <person name="Lander E."/>
            <person name="Nusbaum C."/>
        </authorList>
    </citation>
    <scope>NUCLEOTIDE SEQUENCE [LARGE SCALE GENOMIC DNA]</scope>
    <source>
        <strain evidence="5 6">ATCC 50062</strain>
    </source>
</reference>
<dbReference type="PROSITE" id="PS52002">
    <property type="entry name" value="SM"/>
    <property type="match status" value="1"/>
</dbReference>
<organism evidence="5 6">
    <name type="scientific">Thecamonas trahens ATCC 50062</name>
    <dbReference type="NCBI Taxonomy" id="461836"/>
    <lineage>
        <taxon>Eukaryota</taxon>
        <taxon>Apusozoa</taxon>
        <taxon>Apusomonadida</taxon>
        <taxon>Apusomonadidae</taxon>
        <taxon>Thecamonas</taxon>
    </lineage>
</organism>
<sequence length="73" mass="8187">MGKNLGTDLRKFMDKRLRLTLNKGRKIEGILRGFDVYMNIVVDETVAVMDGAPMGMVVIRGNAVEMMEALERA</sequence>
<gene>
    <name evidence="5" type="ORF">AMSG_04178</name>
</gene>
<dbReference type="SUPFAM" id="SSF50182">
    <property type="entry name" value="Sm-like ribonucleoproteins"/>
    <property type="match status" value="1"/>
</dbReference>
<dbReference type="GO" id="GO:0071004">
    <property type="term" value="C:U2-type prespliceosome"/>
    <property type="evidence" value="ECO:0007669"/>
    <property type="project" value="TreeGrafter"/>
</dbReference>
<dbReference type="InterPro" id="IPR047575">
    <property type="entry name" value="Sm"/>
</dbReference>
<evidence type="ECO:0000313" key="6">
    <source>
        <dbReference type="Proteomes" id="UP000054408"/>
    </source>
</evidence>
<dbReference type="GO" id="GO:0005686">
    <property type="term" value="C:U2 snRNP"/>
    <property type="evidence" value="ECO:0007669"/>
    <property type="project" value="TreeGrafter"/>
</dbReference>
<dbReference type="GO" id="GO:0034719">
    <property type="term" value="C:SMN-Sm protein complex"/>
    <property type="evidence" value="ECO:0007669"/>
    <property type="project" value="TreeGrafter"/>
</dbReference>
<dbReference type="GO" id="GO:0071011">
    <property type="term" value="C:precatalytic spliceosome"/>
    <property type="evidence" value="ECO:0007669"/>
    <property type="project" value="TreeGrafter"/>
</dbReference>
<dbReference type="SMART" id="SM00651">
    <property type="entry name" value="Sm"/>
    <property type="match status" value="1"/>
</dbReference>
<evidence type="ECO:0000256" key="1">
    <source>
        <dbReference type="ARBA" id="ARBA00006850"/>
    </source>
</evidence>
<dbReference type="Gene3D" id="2.30.30.100">
    <property type="match status" value="1"/>
</dbReference>
<dbReference type="PANTHER" id="PTHR10553">
    <property type="entry name" value="SMALL NUCLEAR RIBONUCLEOPROTEIN"/>
    <property type="match status" value="1"/>
</dbReference>
<dbReference type="GO" id="GO:0005685">
    <property type="term" value="C:U1 snRNP"/>
    <property type="evidence" value="ECO:0007669"/>
    <property type="project" value="TreeGrafter"/>
</dbReference>
<feature type="domain" description="Sm" evidence="4">
    <location>
        <begin position="4"/>
        <end position="73"/>
    </location>
</feature>
<dbReference type="GO" id="GO:0005689">
    <property type="term" value="C:U12-type spliceosomal complex"/>
    <property type="evidence" value="ECO:0007669"/>
    <property type="project" value="TreeGrafter"/>
</dbReference>
<dbReference type="InterPro" id="IPR010920">
    <property type="entry name" value="LSM_dom_sf"/>
</dbReference>
<proteinExistence type="inferred from homology"/>
<evidence type="ECO:0000256" key="2">
    <source>
        <dbReference type="ARBA" id="ARBA00023274"/>
    </source>
</evidence>
<dbReference type="GO" id="GO:0003723">
    <property type="term" value="F:RNA binding"/>
    <property type="evidence" value="ECO:0007669"/>
    <property type="project" value="InterPro"/>
</dbReference>
<dbReference type="PANTHER" id="PTHR10553:SF2">
    <property type="entry name" value="SMALL NUCLEAR RIBONUCLEOPROTEIN G"/>
    <property type="match status" value="1"/>
</dbReference>
<accession>A0A0L0D9G4</accession>
<dbReference type="GO" id="GO:0071013">
    <property type="term" value="C:catalytic step 2 spliceosome"/>
    <property type="evidence" value="ECO:0007669"/>
    <property type="project" value="TreeGrafter"/>
</dbReference>
<dbReference type="eggNOG" id="KOG1780">
    <property type="taxonomic scope" value="Eukaryota"/>
</dbReference>